<reference evidence="1" key="2">
    <citation type="submission" date="2020-08" db="EMBL/GenBank/DDBJ databases">
        <authorList>
            <person name="Chen M."/>
            <person name="Teng W."/>
            <person name="Zhao L."/>
            <person name="Hu C."/>
            <person name="Zhou Y."/>
            <person name="Han B."/>
            <person name="Song L."/>
            <person name="Shu W."/>
        </authorList>
    </citation>
    <scope>NUCLEOTIDE SEQUENCE</scope>
    <source>
        <strain evidence="1">FACHB-1375</strain>
    </source>
</reference>
<gene>
    <name evidence="1" type="ORF">H6G03_12395</name>
</gene>
<keyword evidence="2" id="KW-1185">Reference proteome</keyword>
<accession>A0A926VDJ7</accession>
<dbReference type="AlphaFoldDB" id="A0A926VDJ7"/>
<evidence type="ECO:0000313" key="2">
    <source>
        <dbReference type="Proteomes" id="UP000641646"/>
    </source>
</evidence>
<organism evidence="1 2">
    <name type="scientific">Aerosakkonema funiforme FACHB-1375</name>
    <dbReference type="NCBI Taxonomy" id="2949571"/>
    <lineage>
        <taxon>Bacteria</taxon>
        <taxon>Bacillati</taxon>
        <taxon>Cyanobacteriota</taxon>
        <taxon>Cyanophyceae</taxon>
        <taxon>Oscillatoriophycideae</taxon>
        <taxon>Aerosakkonematales</taxon>
        <taxon>Aerosakkonemataceae</taxon>
        <taxon>Aerosakkonema</taxon>
    </lineage>
</organism>
<dbReference type="Proteomes" id="UP000641646">
    <property type="component" value="Unassembled WGS sequence"/>
</dbReference>
<dbReference type="EMBL" id="JACJPW010000027">
    <property type="protein sequence ID" value="MBD2181894.1"/>
    <property type="molecule type" value="Genomic_DNA"/>
</dbReference>
<protein>
    <submittedName>
        <fullName evidence="1">Transposase</fullName>
    </submittedName>
</protein>
<comment type="caution">
    <text evidence="1">The sequence shown here is derived from an EMBL/GenBank/DDBJ whole genome shotgun (WGS) entry which is preliminary data.</text>
</comment>
<evidence type="ECO:0000313" key="1">
    <source>
        <dbReference type="EMBL" id="MBD2181894.1"/>
    </source>
</evidence>
<reference evidence="1" key="1">
    <citation type="journal article" date="2015" name="ISME J.">
        <title>Draft Genome Sequence of Streptomyces incarnatus NRRL8089, which Produces the Nucleoside Antibiotic Sinefungin.</title>
        <authorList>
            <person name="Oshima K."/>
            <person name="Hattori M."/>
            <person name="Shimizu H."/>
            <person name="Fukuda K."/>
            <person name="Nemoto M."/>
            <person name="Inagaki K."/>
            <person name="Tamura T."/>
        </authorList>
    </citation>
    <scope>NUCLEOTIDE SEQUENCE</scope>
    <source>
        <strain evidence="1">FACHB-1375</strain>
    </source>
</reference>
<dbReference type="RefSeq" id="WP_190464702.1">
    <property type="nucleotide sequence ID" value="NZ_JACJPW010000027.1"/>
</dbReference>
<sequence length="145" mass="16267">MTVCRFFQRLDLSNGVPVRRLAPIRSVPPLRDRHLPPLTPRQAAFLVFRLSDSLSADEKQLLSLLSQQPDVAPAIELVQDFAALVRQRQHHLLDAWLQQATDCSFSPLVRFANGLVQDYQAVKAALTLSTFRGRQAPPNQDNEGV</sequence>
<name>A0A926VDJ7_9CYAN</name>
<proteinExistence type="predicted"/>